<keyword evidence="6" id="KW-0804">Transcription</keyword>
<dbReference type="GO" id="GO:0003712">
    <property type="term" value="F:transcription coregulator activity"/>
    <property type="evidence" value="ECO:0007669"/>
    <property type="project" value="TreeGrafter"/>
</dbReference>
<dbReference type="InParanoid" id="E0VLZ6"/>
<comment type="subcellular location">
    <subcellularLocation>
        <location evidence="1">Nucleus</location>
    </subcellularLocation>
</comment>
<dbReference type="EMBL" id="DS235283">
    <property type="protein sequence ID" value="EEB14402.1"/>
    <property type="molecule type" value="Genomic_DNA"/>
</dbReference>
<dbReference type="PANTHER" id="PTHR28314">
    <property type="entry name" value="MEDIATOR OF RNA POLYMERASE II TRANSCRIPTION SUBUNIT 29"/>
    <property type="match status" value="1"/>
</dbReference>
<dbReference type="CTD" id="8229774"/>
<dbReference type="EnsemblMetazoa" id="PHUM298000-RA">
    <property type="protein sequence ID" value="PHUM298000-PA"/>
    <property type="gene ID" value="PHUM298000"/>
</dbReference>
<evidence type="ECO:0000256" key="6">
    <source>
        <dbReference type="ARBA" id="ARBA00023163"/>
    </source>
</evidence>
<dbReference type="eggNOG" id="ENOG502QRNJ">
    <property type="taxonomic scope" value="Eukaryota"/>
</dbReference>
<keyword evidence="7" id="KW-0539">Nucleus</keyword>
<dbReference type="EMBL" id="AAZO01003451">
    <property type="status" value="NOT_ANNOTATED_CDS"/>
    <property type="molecule type" value="Genomic_DNA"/>
</dbReference>
<evidence type="ECO:0000256" key="8">
    <source>
        <dbReference type="ARBA" id="ARBA00030916"/>
    </source>
</evidence>
<dbReference type="Proteomes" id="UP000009046">
    <property type="component" value="Unassembled WGS sequence"/>
</dbReference>
<keyword evidence="5" id="KW-0010">Activator</keyword>
<proteinExistence type="inferred from homology"/>
<keyword evidence="4" id="KW-0805">Transcription regulation</keyword>
<organism>
    <name type="scientific">Pediculus humanus subsp. corporis</name>
    <name type="common">Body louse</name>
    <dbReference type="NCBI Taxonomy" id="121224"/>
    <lineage>
        <taxon>Eukaryota</taxon>
        <taxon>Metazoa</taxon>
        <taxon>Ecdysozoa</taxon>
        <taxon>Arthropoda</taxon>
        <taxon>Hexapoda</taxon>
        <taxon>Insecta</taxon>
        <taxon>Pterygota</taxon>
        <taxon>Neoptera</taxon>
        <taxon>Paraneoptera</taxon>
        <taxon>Psocodea</taxon>
        <taxon>Troctomorpha</taxon>
        <taxon>Phthiraptera</taxon>
        <taxon>Anoplura</taxon>
        <taxon>Pediculidae</taxon>
        <taxon>Pediculus</taxon>
    </lineage>
</organism>
<dbReference type="GO" id="GO:0016592">
    <property type="term" value="C:mediator complex"/>
    <property type="evidence" value="ECO:0007669"/>
    <property type="project" value="InterPro"/>
</dbReference>
<comment type="similarity">
    <text evidence="2">Belongs to the Mediator complex subunit 29 family.</text>
</comment>
<evidence type="ECO:0000256" key="2">
    <source>
        <dbReference type="ARBA" id="ARBA00009851"/>
    </source>
</evidence>
<dbReference type="HOGENOM" id="CLU_101133_2_0_1"/>
<dbReference type="GO" id="GO:0006357">
    <property type="term" value="P:regulation of transcription by RNA polymerase II"/>
    <property type="evidence" value="ECO:0007669"/>
    <property type="project" value="TreeGrafter"/>
</dbReference>
<dbReference type="KEGG" id="phu:Phum_PHUM298000"/>
<dbReference type="PANTHER" id="PTHR28314:SF1">
    <property type="entry name" value="MEDIATOR OF RNA POLYMERASE II TRANSCRIPTION SUBUNIT 29"/>
    <property type="match status" value="1"/>
</dbReference>
<dbReference type="OMA" id="NHYLPGP"/>
<evidence type="ECO:0000313" key="11">
    <source>
        <dbReference type="EnsemblMetazoa" id="PHUM298000-PA"/>
    </source>
</evidence>
<evidence type="ECO:0000313" key="10">
    <source>
        <dbReference type="EMBL" id="EEB14402.1"/>
    </source>
</evidence>
<dbReference type="VEuPathDB" id="VectorBase:PHUM298000"/>
<evidence type="ECO:0000256" key="7">
    <source>
        <dbReference type="ARBA" id="ARBA00023242"/>
    </source>
</evidence>
<dbReference type="AlphaFoldDB" id="E0VLZ6"/>
<dbReference type="OrthoDB" id="6366949at2759"/>
<reference evidence="10" key="2">
    <citation type="submission" date="2007-04" db="EMBL/GenBank/DDBJ databases">
        <title>The genome of the human body louse.</title>
        <authorList>
            <consortium name="The Human Body Louse Genome Consortium"/>
            <person name="Kirkness E."/>
            <person name="Walenz B."/>
            <person name="Hass B."/>
            <person name="Bruggner R."/>
            <person name="Strausberg R."/>
        </authorList>
    </citation>
    <scope>NUCLEOTIDE SEQUENCE</scope>
    <source>
        <strain evidence="10">USDA</strain>
    </source>
</reference>
<dbReference type="GeneID" id="8229774"/>
<dbReference type="Pfam" id="PF11568">
    <property type="entry name" value="Med29"/>
    <property type="match status" value="1"/>
</dbReference>
<protein>
    <recommendedName>
        <fullName evidence="3">Mediator of RNA polymerase II transcription subunit 29</fullName>
    </recommendedName>
    <alternativeName>
        <fullName evidence="9">Mediator complex subunit 29</fullName>
    </alternativeName>
    <alternativeName>
        <fullName evidence="8">Protein intersex</fullName>
    </alternativeName>
</protein>
<gene>
    <name evidence="11" type="primary">8229774</name>
    <name evidence="10" type="ORF">Phum_PHUM298000</name>
</gene>
<dbReference type="RefSeq" id="XP_002427140.1">
    <property type="nucleotide sequence ID" value="XM_002427095.1"/>
</dbReference>
<sequence>MQSDIPQQPQEKLDNISKVKSLILPLRETLSLTLKTAAQALHQNSLIDAGSTKGVDAVVPRFDKNLEEFYSICDQIELHLKTASECLSQGSSSARYLQLPVAPTRTEPIAFQDANVLTYPQYLATVRTQVAYAKEIHDSLTASAQTIAPPE</sequence>
<evidence type="ECO:0000256" key="9">
    <source>
        <dbReference type="ARBA" id="ARBA00031963"/>
    </source>
</evidence>
<dbReference type="InterPro" id="IPR021018">
    <property type="entry name" value="Mediator_Med29_met"/>
</dbReference>
<evidence type="ECO:0000256" key="5">
    <source>
        <dbReference type="ARBA" id="ARBA00023159"/>
    </source>
</evidence>
<dbReference type="FunCoup" id="E0VLZ6">
    <property type="interactions" value="886"/>
</dbReference>
<reference evidence="10" key="1">
    <citation type="submission" date="2007-04" db="EMBL/GenBank/DDBJ databases">
        <title>Annotation of Pediculus humanus corporis strain USDA.</title>
        <authorList>
            <person name="Kirkness E."/>
            <person name="Hannick L."/>
            <person name="Hass B."/>
            <person name="Bruggner R."/>
            <person name="Lawson D."/>
            <person name="Bidwell S."/>
            <person name="Joardar V."/>
            <person name="Caler E."/>
            <person name="Walenz B."/>
            <person name="Inman J."/>
            <person name="Schobel S."/>
            <person name="Galinsky K."/>
            <person name="Amedeo P."/>
            <person name="Strausberg R."/>
        </authorList>
    </citation>
    <scope>NUCLEOTIDE SEQUENCE</scope>
    <source>
        <strain evidence="10">USDA</strain>
    </source>
</reference>
<keyword evidence="12" id="KW-1185">Reference proteome</keyword>
<evidence type="ECO:0000313" key="12">
    <source>
        <dbReference type="Proteomes" id="UP000009046"/>
    </source>
</evidence>
<reference evidence="11" key="3">
    <citation type="submission" date="2020-05" db="UniProtKB">
        <authorList>
            <consortium name="EnsemblMetazoa"/>
        </authorList>
    </citation>
    <scope>IDENTIFICATION</scope>
    <source>
        <strain evidence="11">USDA</strain>
    </source>
</reference>
<dbReference type="STRING" id="121224.E0VLZ6"/>
<accession>E0VLZ6</accession>
<evidence type="ECO:0000256" key="4">
    <source>
        <dbReference type="ARBA" id="ARBA00023015"/>
    </source>
</evidence>
<evidence type="ECO:0000256" key="3">
    <source>
        <dbReference type="ARBA" id="ARBA00019684"/>
    </source>
</evidence>
<evidence type="ECO:0000256" key="1">
    <source>
        <dbReference type="ARBA" id="ARBA00004123"/>
    </source>
</evidence>
<name>E0VLZ6_PEDHC</name>